<dbReference type="InterPro" id="IPR006656">
    <property type="entry name" value="Mopterin_OxRdtase"/>
</dbReference>
<keyword evidence="6" id="KW-0479">Metal-binding</keyword>
<dbReference type="InterPro" id="IPR006657">
    <property type="entry name" value="MoPterin_dinucl-bd_dom"/>
</dbReference>
<keyword evidence="4" id="KW-0004">4Fe-4S</keyword>
<organism evidence="14 15">
    <name type="scientific">Limimaricola soesokkakensis</name>
    <dbReference type="NCBI Taxonomy" id="1343159"/>
    <lineage>
        <taxon>Bacteria</taxon>
        <taxon>Pseudomonadati</taxon>
        <taxon>Pseudomonadota</taxon>
        <taxon>Alphaproteobacteria</taxon>
        <taxon>Rhodobacterales</taxon>
        <taxon>Paracoccaceae</taxon>
        <taxon>Limimaricola</taxon>
    </lineage>
</organism>
<dbReference type="Proteomes" id="UP000240624">
    <property type="component" value="Unassembled WGS sequence"/>
</dbReference>
<dbReference type="PANTHER" id="PTHR43105:SF4">
    <property type="entry name" value="PROTEIN YDEP"/>
    <property type="match status" value="1"/>
</dbReference>
<evidence type="ECO:0000256" key="1">
    <source>
        <dbReference type="ARBA" id="ARBA00001942"/>
    </source>
</evidence>
<dbReference type="Pfam" id="PF00384">
    <property type="entry name" value="Molybdopterin"/>
    <property type="match status" value="1"/>
</dbReference>
<dbReference type="EMBL" id="PYGB01000012">
    <property type="protein sequence ID" value="PSK82518.1"/>
    <property type="molecule type" value="Genomic_DNA"/>
</dbReference>
<dbReference type="Gene3D" id="3.40.228.10">
    <property type="entry name" value="Dimethylsulfoxide Reductase, domain 2"/>
    <property type="match status" value="1"/>
</dbReference>
<name>A0A1X6ZZH2_9RHOB</name>
<dbReference type="InterPro" id="IPR010046">
    <property type="entry name" value="Mopterin_OxRdtse_a_bac"/>
</dbReference>
<keyword evidence="5" id="KW-0500">Molybdenum</keyword>
<reference evidence="14 15" key="1">
    <citation type="submission" date="2017-03" db="EMBL/GenBank/DDBJ databases">
        <authorList>
            <person name="Afonso C.L."/>
            <person name="Miller P.J."/>
            <person name="Scott M.A."/>
            <person name="Spackman E."/>
            <person name="Goraichik I."/>
            <person name="Dimitrov K.M."/>
            <person name="Suarez D.L."/>
            <person name="Swayne D.E."/>
        </authorList>
    </citation>
    <scope>NUCLEOTIDE SEQUENCE [LARGE SCALE GENOMIC DNA]</scope>
    <source>
        <strain evidence="14 15">CECT 8367</strain>
    </source>
</reference>
<comment type="similarity">
    <text evidence="3">Belongs to the prokaryotic molybdopterin-containing oxidoreductase family.</text>
</comment>
<dbReference type="Pfam" id="PF01568">
    <property type="entry name" value="Molydop_binding"/>
    <property type="match status" value="1"/>
</dbReference>
<dbReference type="SUPFAM" id="SSF53706">
    <property type="entry name" value="Formate dehydrogenase/DMSO reductase, domains 1-3"/>
    <property type="match status" value="1"/>
</dbReference>
<dbReference type="PIRSF" id="PIRSF000144">
    <property type="entry name" value="CbbBc"/>
    <property type="match status" value="1"/>
</dbReference>
<dbReference type="GO" id="GO:0043546">
    <property type="term" value="F:molybdopterin cofactor binding"/>
    <property type="evidence" value="ECO:0007669"/>
    <property type="project" value="InterPro"/>
</dbReference>
<keyword evidence="16" id="KW-1185">Reference proteome</keyword>
<dbReference type="Gene3D" id="3.40.50.740">
    <property type="match status" value="1"/>
</dbReference>
<evidence type="ECO:0000256" key="5">
    <source>
        <dbReference type="ARBA" id="ARBA00022505"/>
    </source>
</evidence>
<evidence type="ECO:0000259" key="11">
    <source>
        <dbReference type="Pfam" id="PF00384"/>
    </source>
</evidence>
<evidence type="ECO:0000256" key="3">
    <source>
        <dbReference type="ARBA" id="ARBA00010312"/>
    </source>
</evidence>
<gene>
    <name evidence="14" type="primary">fdhF</name>
    <name evidence="13" type="ORF">CLV79_11234</name>
    <name evidence="14" type="ORF">LOS8367_03231</name>
</gene>
<evidence type="ECO:0000256" key="7">
    <source>
        <dbReference type="ARBA" id="ARBA00023002"/>
    </source>
</evidence>
<evidence type="ECO:0000256" key="6">
    <source>
        <dbReference type="ARBA" id="ARBA00022723"/>
    </source>
</evidence>
<dbReference type="PANTHER" id="PTHR43105">
    <property type="entry name" value="RESPIRATORY NITRATE REDUCTASE"/>
    <property type="match status" value="1"/>
</dbReference>
<dbReference type="Proteomes" id="UP000193495">
    <property type="component" value="Unassembled WGS sequence"/>
</dbReference>
<dbReference type="InterPro" id="IPR009010">
    <property type="entry name" value="Asp_de-COase-like_dom_sf"/>
</dbReference>
<dbReference type="InterPro" id="IPR050123">
    <property type="entry name" value="Prok_molybdopt-oxidoreductase"/>
</dbReference>
<evidence type="ECO:0000313" key="15">
    <source>
        <dbReference type="Proteomes" id="UP000193495"/>
    </source>
</evidence>
<dbReference type="GO" id="GO:0008863">
    <property type="term" value="F:formate dehydrogenase (NAD+) activity"/>
    <property type="evidence" value="ECO:0007669"/>
    <property type="project" value="InterPro"/>
</dbReference>
<keyword evidence="8" id="KW-0408">Iron</keyword>
<evidence type="ECO:0000256" key="9">
    <source>
        <dbReference type="ARBA" id="ARBA00023014"/>
    </source>
</evidence>
<dbReference type="OrthoDB" id="5287431at2"/>
<evidence type="ECO:0000256" key="8">
    <source>
        <dbReference type="ARBA" id="ARBA00023004"/>
    </source>
</evidence>
<evidence type="ECO:0000256" key="2">
    <source>
        <dbReference type="ARBA" id="ARBA00001966"/>
    </source>
</evidence>
<feature type="compositionally biased region" description="Basic and acidic residues" evidence="10">
    <location>
        <begin position="1"/>
        <end position="18"/>
    </location>
</feature>
<sequence>MTDRKETQQREDLPHYEHPSGGWGSLQSVAKHMGQERPDPGVIETLRRQNKPGGHMCTSCAWTKPPNPHIAEFCENGAKATLWDLTRDRCTPEFFARHTVSELRTWSDYDLEIQGRLTHPMRYDPASDKYVETTWDEAFAGIGAKLAEIRARDPKSVVFYASGRASLETSYLWALFARLYGNNNLPDSSNMCHETTSVGLKKVTGSPVGTCVLSDFDHCDMIIFMGQNTGTNSPRFLHPLRAAKKRGCKIVTFNPVREAGLVTFRDPQNPVEMLAGKETVISDRYLQLKPGGDVAVLAGLCKRVFEIDDEQGGGVIDRTFVAQHTSGWPEFEKKIREIDWADIERVSGLRHEDIAEIGEMYCNSEKVIGIYGMGLTQHVHGSLNIAMYVNLLLMRGNIGREGAGISPVRGHSNVQGQRTVGISEKPELVPLDKIDELFGFKSPRDEGTTTVEAVQGILDGSIKGFVSLGGNFARAIPDQGRTDRAWKDLEINVQIATKLNRSHTLISKEAWLLPCLVRSELDMQATGPQAVSMEDSLSMIHGSQGRREPASKMLRSEPFIVAGIAKATLPPNPKVKWEDWVGDYALVRDLIEKTYPDKFTDFNERLFTAGGFYKGNPARERHWKTETGKAIFTAPETLSALGQVPGPDSYTLVTVRSNDQFNTTIYGFDDRLRGLKTDRHVVMMNPEMIAKAGLREGQEVTLSCAIEDGETREVGGLRVIAYDLPDDTVLTYYPETNPLVPLDYHDELSKTPAYKGVPVRIRA</sequence>
<keyword evidence="7 14" id="KW-0560">Oxidoreductase</keyword>
<dbReference type="AlphaFoldDB" id="A0A1X6ZZH2"/>
<evidence type="ECO:0000256" key="4">
    <source>
        <dbReference type="ARBA" id="ARBA00022485"/>
    </source>
</evidence>
<dbReference type="InterPro" id="IPR037951">
    <property type="entry name" value="MopB_CT_YdeP"/>
</dbReference>
<evidence type="ECO:0000259" key="12">
    <source>
        <dbReference type="Pfam" id="PF01568"/>
    </source>
</evidence>
<proteinExistence type="inferred from homology"/>
<keyword evidence="9" id="KW-0411">Iron-sulfur</keyword>
<reference evidence="13 16" key="2">
    <citation type="submission" date="2018-03" db="EMBL/GenBank/DDBJ databases">
        <title>Genomic Encyclopedia of Archaeal and Bacterial Type Strains, Phase II (KMG-II): from individual species to whole genera.</title>
        <authorList>
            <person name="Goeker M."/>
        </authorList>
    </citation>
    <scope>NUCLEOTIDE SEQUENCE [LARGE SCALE GENOMIC DNA]</scope>
    <source>
        <strain evidence="13 16">DSM 29956</strain>
    </source>
</reference>
<dbReference type="EMBL" id="FWFY01000012">
    <property type="protein sequence ID" value="SLN65603.1"/>
    <property type="molecule type" value="Genomic_DNA"/>
</dbReference>
<dbReference type="CDD" id="cd02767">
    <property type="entry name" value="MopB_ydeP"/>
    <property type="match status" value="1"/>
</dbReference>
<dbReference type="NCBIfam" id="TIGR01701">
    <property type="entry name" value="Fdhalpha-like"/>
    <property type="match status" value="1"/>
</dbReference>
<dbReference type="GO" id="GO:1990204">
    <property type="term" value="C:oxidoreductase complex"/>
    <property type="evidence" value="ECO:0007669"/>
    <property type="project" value="UniProtKB-ARBA"/>
</dbReference>
<dbReference type="GO" id="GO:0030151">
    <property type="term" value="F:molybdenum ion binding"/>
    <property type="evidence" value="ECO:0007669"/>
    <property type="project" value="InterPro"/>
</dbReference>
<dbReference type="SUPFAM" id="SSF50692">
    <property type="entry name" value="ADC-like"/>
    <property type="match status" value="1"/>
</dbReference>
<dbReference type="Gene3D" id="2.40.40.20">
    <property type="match status" value="1"/>
</dbReference>
<evidence type="ECO:0000313" key="16">
    <source>
        <dbReference type="Proteomes" id="UP000240624"/>
    </source>
</evidence>
<comment type="cofactor">
    <cofactor evidence="1">
        <name>Mo-bis(molybdopterin guanine dinucleotide)</name>
        <dbReference type="ChEBI" id="CHEBI:60539"/>
    </cofactor>
</comment>
<accession>A0A1X6ZZH2</accession>
<feature type="domain" description="Molybdopterin oxidoreductase" evidence="11">
    <location>
        <begin position="116"/>
        <end position="491"/>
    </location>
</feature>
<dbReference type="GO" id="GO:0016020">
    <property type="term" value="C:membrane"/>
    <property type="evidence" value="ECO:0007669"/>
    <property type="project" value="TreeGrafter"/>
</dbReference>
<dbReference type="InterPro" id="IPR041953">
    <property type="entry name" value="YdeP_MopB"/>
</dbReference>
<evidence type="ECO:0000256" key="10">
    <source>
        <dbReference type="SAM" id="MobiDB-lite"/>
    </source>
</evidence>
<evidence type="ECO:0000313" key="13">
    <source>
        <dbReference type="EMBL" id="PSK82518.1"/>
    </source>
</evidence>
<dbReference type="GO" id="GO:0051539">
    <property type="term" value="F:4 iron, 4 sulfur cluster binding"/>
    <property type="evidence" value="ECO:0007669"/>
    <property type="project" value="UniProtKB-KW"/>
</dbReference>
<comment type="cofactor">
    <cofactor evidence="2">
        <name>[4Fe-4S] cluster</name>
        <dbReference type="ChEBI" id="CHEBI:49883"/>
    </cofactor>
</comment>
<feature type="region of interest" description="Disordered" evidence="10">
    <location>
        <begin position="1"/>
        <end position="26"/>
    </location>
</feature>
<feature type="domain" description="Molybdopterin dinucleotide-binding" evidence="12">
    <location>
        <begin position="651"/>
        <end position="758"/>
    </location>
</feature>
<dbReference type="CDD" id="cd02787">
    <property type="entry name" value="MopB_CT_ydeP"/>
    <property type="match status" value="1"/>
</dbReference>
<protein>
    <submittedName>
        <fullName evidence="14">Formate dehydrogenase H</fullName>
        <ecNumber evidence="14">1.1.99.33</ecNumber>
    </submittedName>
    <submittedName>
        <fullName evidence="13">Molybdopterin-dependent oxidoreductase alpha subunit</fullName>
    </submittedName>
</protein>
<evidence type="ECO:0000313" key="14">
    <source>
        <dbReference type="EMBL" id="SLN65603.1"/>
    </source>
</evidence>
<dbReference type="GO" id="GO:0045333">
    <property type="term" value="P:cellular respiration"/>
    <property type="evidence" value="ECO:0007669"/>
    <property type="project" value="UniProtKB-ARBA"/>
</dbReference>
<dbReference type="RefSeq" id="WP_085897542.1">
    <property type="nucleotide sequence ID" value="NZ_FWFY01000012.1"/>
</dbReference>
<dbReference type="EC" id="1.1.99.33" evidence="14"/>